<dbReference type="GO" id="GO:0005789">
    <property type="term" value="C:endoplasmic reticulum membrane"/>
    <property type="evidence" value="ECO:0007669"/>
    <property type="project" value="UniProtKB-SubCell"/>
</dbReference>
<dbReference type="GO" id="GO:0006665">
    <property type="term" value="P:sphingolipid metabolic process"/>
    <property type="evidence" value="ECO:0007669"/>
    <property type="project" value="TreeGrafter"/>
</dbReference>
<keyword evidence="3 11" id="KW-0813">Transport</keyword>
<evidence type="ECO:0000256" key="5">
    <source>
        <dbReference type="ARBA" id="ARBA00022824"/>
    </source>
</evidence>
<evidence type="ECO:0000313" key="14">
    <source>
        <dbReference type="Proteomes" id="UP000267027"/>
    </source>
</evidence>
<name>A0A158PGI3_ANGCS</name>
<reference evidence="15" key="1">
    <citation type="submission" date="2016-04" db="UniProtKB">
        <authorList>
            <consortium name="WormBaseParasite"/>
        </authorList>
    </citation>
    <scope>IDENTIFICATION</scope>
</reference>
<evidence type="ECO:0000256" key="11">
    <source>
        <dbReference type="RuleBase" id="RU368065"/>
    </source>
</evidence>
<sequence length="608" mass="68700">MVSSDVQQISPSNPMYWYSLQCAVCIESNSKVRRKGAVTSKNGTLAVGRNLTRYRLPHHFYSGLGLAAYQLGGVTLHGFAGIRLGQSSNEDSLKCALSKKNVVKKWKLCTHLFIDEISMVDSDLPKSNMSKKYVDSNEPCGLPVARHIRGDNRPFGGINLIVTGDFLQHPPVADKSSPCEAWSRCRQDDSRFIKLLEEIRVGLCTNDVCVALAVTKRNNFSSLVALTQLCTHTEDAVVFNTLYLEELEGLSRVFDAEDSQFIPNPIQSAIAKRLVLKSLTQNINLARGLSNGSREVVTRFSKSSFPIVKLLSTKEEVEILPMRFSVRIPGHDEPAYRRQLCGSPGLCQFTSRKASSWMWLRVFAESQSYVALSRARCLAAVRAIAFDPCVIRANHVVKYYESVKKNVDLGNEDEIFTNRCNKVVDKYVEYETVLVVIDLIVHNISAYRHLIYNMKIQSYLRLATIFLLCDAYDKWISGRVGVYNIYDLEWIFYKSFLQSTIEMVTYVATVVLCDLKLHSYKLERVVTVSRGTVMGYYGNVAVVLSIIFKLSNEFSYRSVTQLFIFASHIQIQRTLFPDLSFLSNFIIVTSGVAFSMASGMLCRYFLEY</sequence>
<keyword evidence="10" id="KW-0233">DNA recombination</keyword>
<dbReference type="GO" id="GO:0000723">
    <property type="term" value="P:telomere maintenance"/>
    <property type="evidence" value="ECO:0007669"/>
    <property type="project" value="InterPro"/>
</dbReference>
<proteinExistence type="inferred from homology"/>
<keyword evidence="6 11" id="KW-1133">Transmembrane helix</keyword>
<organism evidence="15">
    <name type="scientific">Angiostrongylus costaricensis</name>
    <name type="common">Nematode worm</name>
    <dbReference type="NCBI Taxonomy" id="334426"/>
    <lineage>
        <taxon>Eukaryota</taxon>
        <taxon>Metazoa</taxon>
        <taxon>Ecdysozoa</taxon>
        <taxon>Nematoda</taxon>
        <taxon>Chromadorea</taxon>
        <taxon>Rhabditida</taxon>
        <taxon>Rhabditina</taxon>
        <taxon>Rhabditomorpha</taxon>
        <taxon>Strongyloidea</taxon>
        <taxon>Metastrongylidae</taxon>
        <taxon>Angiostrongylus</taxon>
    </lineage>
</organism>
<keyword evidence="7 11" id="KW-0445">Lipid transport</keyword>
<evidence type="ECO:0000313" key="15">
    <source>
        <dbReference type="WBParaSite" id="ACOC_0000527401-mRNA-1"/>
    </source>
</evidence>
<comment type="cofactor">
    <cofactor evidence="10">
        <name>Mg(2+)</name>
        <dbReference type="ChEBI" id="CHEBI:18420"/>
    </cofactor>
</comment>
<keyword evidence="10" id="KW-0234">DNA repair</keyword>
<evidence type="ECO:0000259" key="12">
    <source>
        <dbReference type="Pfam" id="PF05970"/>
    </source>
</evidence>
<dbReference type="GO" id="GO:0016125">
    <property type="term" value="P:sterol metabolic process"/>
    <property type="evidence" value="ECO:0007669"/>
    <property type="project" value="UniProtKB-UniRule"/>
</dbReference>
<keyword evidence="10" id="KW-0547">Nucleotide-binding</keyword>
<comment type="caution">
    <text evidence="11">Lacks conserved residue(s) required for the propagation of feature annotation.</text>
</comment>
<dbReference type="GO" id="GO:0006281">
    <property type="term" value="P:DNA repair"/>
    <property type="evidence" value="ECO:0007669"/>
    <property type="project" value="UniProtKB-KW"/>
</dbReference>
<accession>A0A158PGI3</accession>
<dbReference type="GO" id="GO:0005794">
    <property type="term" value="C:Golgi apparatus"/>
    <property type="evidence" value="ECO:0007669"/>
    <property type="project" value="TreeGrafter"/>
</dbReference>
<dbReference type="Pfam" id="PF04161">
    <property type="entry name" value="Arv1"/>
    <property type="match status" value="1"/>
</dbReference>
<evidence type="ECO:0000256" key="1">
    <source>
        <dbReference type="ARBA" id="ARBA00004477"/>
    </source>
</evidence>
<keyword evidence="4 11" id="KW-0812">Transmembrane</keyword>
<gene>
    <name evidence="13" type="ORF">ACOC_LOCUS5275</name>
</gene>
<keyword evidence="8 11" id="KW-0443">Lipid metabolism</keyword>
<dbReference type="WBParaSite" id="ACOC_0000527401-mRNA-1">
    <property type="protein sequence ID" value="ACOC_0000527401-mRNA-1"/>
    <property type="gene ID" value="ACOC_0000527401"/>
</dbReference>
<comment type="similarity">
    <text evidence="2 11">Belongs to the ARV1 family.</text>
</comment>
<comment type="similarity">
    <text evidence="10">Belongs to the helicase family.</text>
</comment>
<dbReference type="SUPFAM" id="SSF52540">
    <property type="entry name" value="P-loop containing nucleoside triphosphate hydrolases"/>
    <property type="match status" value="1"/>
</dbReference>
<dbReference type="GO" id="GO:0043139">
    <property type="term" value="F:5'-3' DNA helicase activity"/>
    <property type="evidence" value="ECO:0007669"/>
    <property type="project" value="UniProtKB-EC"/>
</dbReference>
<evidence type="ECO:0000313" key="13">
    <source>
        <dbReference type="EMBL" id="VDM56860.1"/>
    </source>
</evidence>
<dbReference type="Pfam" id="PF05970">
    <property type="entry name" value="PIF1"/>
    <property type="match status" value="1"/>
</dbReference>
<feature type="domain" description="DNA helicase Pif1-like DEAD-box helicase" evidence="12">
    <location>
        <begin position="65"/>
        <end position="178"/>
    </location>
</feature>
<keyword evidence="10" id="KW-0067">ATP-binding</keyword>
<dbReference type="PANTHER" id="PTHR14467:SF0">
    <property type="entry name" value="PROTEIN ARV1"/>
    <property type="match status" value="1"/>
</dbReference>
<evidence type="ECO:0000256" key="6">
    <source>
        <dbReference type="ARBA" id="ARBA00022989"/>
    </source>
</evidence>
<keyword evidence="9 11" id="KW-0472">Membrane</keyword>
<evidence type="ECO:0000256" key="10">
    <source>
        <dbReference type="RuleBase" id="RU363044"/>
    </source>
</evidence>
<dbReference type="GO" id="GO:0005524">
    <property type="term" value="F:ATP binding"/>
    <property type="evidence" value="ECO:0007669"/>
    <property type="project" value="UniProtKB-KW"/>
</dbReference>
<evidence type="ECO:0000256" key="7">
    <source>
        <dbReference type="ARBA" id="ARBA00023055"/>
    </source>
</evidence>
<evidence type="ECO:0000256" key="4">
    <source>
        <dbReference type="ARBA" id="ARBA00022692"/>
    </source>
</evidence>
<evidence type="ECO:0000256" key="9">
    <source>
        <dbReference type="ARBA" id="ARBA00023136"/>
    </source>
</evidence>
<dbReference type="InterPro" id="IPR027417">
    <property type="entry name" value="P-loop_NTPase"/>
</dbReference>
<keyword evidence="14" id="KW-1185">Reference proteome</keyword>
<feature type="transmembrane region" description="Helical" evidence="11">
    <location>
        <begin position="527"/>
        <end position="548"/>
    </location>
</feature>
<evidence type="ECO:0000256" key="3">
    <source>
        <dbReference type="ARBA" id="ARBA00022448"/>
    </source>
</evidence>
<protein>
    <recommendedName>
        <fullName evidence="10 11">Multifunctional fusion protein</fullName>
    </recommendedName>
    <domain>
        <recommendedName>
            <fullName evidence="10">ATP-dependent DNA helicase</fullName>
            <ecNumber evidence="10">5.6.2.3</ecNumber>
        </recommendedName>
    </domain>
    <domain>
        <recommendedName>
            <fullName evidence="11">Protein ARV</fullName>
        </recommendedName>
    </domain>
</protein>
<dbReference type="PANTHER" id="PTHR14467">
    <property type="entry name" value="ARV1"/>
    <property type="match status" value="1"/>
</dbReference>
<dbReference type="GO" id="GO:0032366">
    <property type="term" value="P:intracellular sterol transport"/>
    <property type="evidence" value="ECO:0007669"/>
    <property type="project" value="UniProtKB-UniRule"/>
</dbReference>
<dbReference type="GO" id="GO:0016787">
    <property type="term" value="F:hydrolase activity"/>
    <property type="evidence" value="ECO:0007669"/>
    <property type="project" value="UniProtKB-KW"/>
</dbReference>
<dbReference type="STRING" id="334426.A0A158PGI3"/>
<dbReference type="EMBL" id="UYYA01003860">
    <property type="protein sequence ID" value="VDM56860.1"/>
    <property type="molecule type" value="Genomic_DNA"/>
</dbReference>
<comment type="catalytic activity">
    <reaction evidence="10">
        <text>ATP + H2O = ADP + phosphate + H(+)</text>
        <dbReference type="Rhea" id="RHEA:13065"/>
        <dbReference type="ChEBI" id="CHEBI:15377"/>
        <dbReference type="ChEBI" id="CHEBI:15378"/>
        <dbReference type="ChEBI" id="CHEBI:30616"/>
        <dbReference type="ChEBI" id="CHEBI:43474"/>
        <dbReference type="ChEBI" id="CHEBI:456216"/>
        <dbReference type="EC" id="5.6.2.3"/>
    </reaction>
</comment>
<dbReference type="AlphaFoldDB" id="A0A158PGI3"/>
<evidence type="ECO:0000256" key="2">
    <source>
        <dbReference type="ARBA" id="ARBA00009187"/>
    </source>
</evidence>
<keyword evidence="10" id="KW-0347">Helicase</keyword>
<keyword evidence="10" id="KW-0378">Hydrolase</keyword>
<dbReference type="InterPro" id="IPR007290">
    <property type="entry name" value="Arv1"/>
</dbReference>
<dbReference type="GO" id="GO:0097036">
    <property type="term" value="P:regulation of plasma membrane sterol distribution"/>
    <property type="evidence" value="ECO:0007669"/>
    <property type="project" value="UniProtKB-UniRule"/>
</dbReference>
<dbReference type="GO" id="GO:0006310">
    <property type="term" value="P:DNA recombination"/>
    <property type="evidence" value="ECO:0007669"/>
    <property type="project" value="UniProtKB-KW"/>
</dbReference>
<dbReference type="GO" id="GO:0032541">
    <property type="term" value="C:cortical endoplasmic reticulum"/>
    <property type="evidence" value="ECO:0007669"/>
    <property type="project" value="TreeGrafter"/>
</dbReference>
<dbReference type="Gene3D" id="3.40.50.300">
    <property type="entry name" value="P-loop containing nucleotide triphosphate hydrolases"/>
    <property type="match status" value="1"/>
</dbReference>
<evidence type="ECO:0000256" key="8">
    <source>
        <dbReference type="ARBA" id="ARBA00023098"/>
    </source>
</evidence>
<keyword evidence="10" id="KW-0227">DNA damage</keyword>
<reference evidence="13 14" key="2">
    <citation type="submission" date="2018-11" db="EMBL/GenBank/DDBJ databases">
        <authorList>
            <consortium name="Pathogen Informatics"/>
        </authorList>
    </citation>
    <scope>NUCLEOTIDE SEQUENCE [LARGE SCALE GENOMIC DNA]</scope>
    <source>
        <strain evidence="13 14">Costa Rica</strain>
    </source>
</reference>
<comment type="subcellular location">
    <subcellularLocation>
        <location evidence="1 11">Endoplasmic reticulum membrane</location>
        <topology evidence="1 11">Multi-pass membrane protein</topology>
    </subcellularLocation>
</comment>
<dbReference type="EC" id="5.6.2.3" evidence="10"/>
<feature type="transmembrane region" description="Helical" evidence="11">
    <location>
        <begin position="585"/>
        <end position="606"/>
    </location>
</feature>
<dbReference type="OrthoDB" id="2192830at2759"/>
<keyword evidence="5 11" id="KW-0256">Endoplasmic reticulum</keyword>
<comment type="function">
    <text evidence="11">Mediator of sterol homeostasis involved in sterol uptake, trafficking and distribution into membranes.</text>
</comment>
<dbReference type="InterPro" id="IPR010285">
    <property type="entry name" value="DNA_helicase_pif1-like_DEAD"/>
</dbReference>
<dbReference type="Proteomes" id="UP000267027">
    <property type="component" value="Unassembled WGS sequence"/>
</dbReference>